<comment type="caution">
    <text evidence="1">The sequence shown here is derived from an EMBL/GenBank/DDBJ whole genome shotgun (WGS) entry which is preliminary data.</text>
</comment>
<dbReference type="OrthoDB" id="963098at2"/>
<protein>
    <submittedName>
        <fullName evidence="1">Uncharacterized protein</fullName>
    </submittedName>
</protein>
<organism evidence="1 2">
    <name type="scientific">Larkinella arboricola</name>
    <dbReference type="NCBI Taxonomy" id="643671"/>
    <lineage>
        <taxon>Bacteria</taxon>
        <taxon>Pseudomonadati</taxon>
        <taxon>Bacteroidota</taxon>
        <taxon>Cytophagia</taxon>
        <taxon>Cytophagales</taxon>
        <taxon>Spirosomataceae</taxon>
        <taxon>Larkinella</taxon>
    </lineage>
</organism>
<gene>
    <name evidence="1" type="ORF">LX87_00776</name>
</gene>
<evidence type="ECO:0000313" key="1">
    <source>
        <dbReference type="EMBL" id="RAK02656.1"/>
    </source>
</evidence>
<dbReference type="EMBL" id="QLMC01000001">
    <property type="protein sequence ID" value="RAK02656.1"/>
    <property type="molecule type" value="Genomic_DNA"/>
</dbReference>
<dbReference type="Proteomes" id="UP000248790">
    <property type="component" value="Unassembled WGS sequence"/>
</dbReference>
<accession>A0A327XEJ6</accession>
<name>A0A327XEJ6_LARAB</name>
<dbReference type="AlphaFoldDB" id="A0A327XEJ6"/>
<sequence length="115" mass="12992">MKTTLIILSTVFCLAMCRESDDPTGPELRNDVMVYENGLAYDGCETHVALNWNDPNKIVRYAPDAESVALLENFLGKEPQKQGDIIYKFTDRKKTVQCGWGSKFEADEITIVSIR</sequence>
<reference evidence="1 2" key="1">
    <citation type="submission" date="2018-06" db="EMBL/GenBank/DDBJ databases">
        <title>Genomic Encyclopedia of Archaeal and Bacterial Type Strains, Phase II (KMG-II): from individual species to whole genera.</title>
        <authorList>
            <person name="Goeker M."/>
        </authorList>
    </citation>
    <scope>NUCLEOTIDE SEQUENCE [LARGE SCALE GENOMIC DNA]</scope>
    <source>
        <strain evidence="1 2">DSM 21851</strain>
    </source>
</reference>
<keyword evidence="2" id="KW-1185">Reference proteome</keyword>
<proteinExistence type="predicted"/>
<dbReference type="RefSeq" id="WP_111626837.1">
    <property type="nucleotide sequence ID" value="NZ_QLMC01000001.1"/>
</dbReference>
<evidence type="ECO:0000313" key="2">
    <source>
        <dbReference type="Proteomes" id="UP000248790"/>
    </source>
</evidence>